<evidence type="ECO:0000256" key="3">
    <source>
        <dbReference type="PROSITE-ProRule" id="PRU00103"/>
    </source>
</evidence>
<feature type="repeat" description="HEAT" evidence="3">
    <location>
        <begin position="534"/>
        <end position="572"/>
    </location>
</feature>
<accession>A0A8K0NQG3</accession>
<dbReference type="GO" id="GO:0019888">
    <property type="term" value="F:protein phosphatase regulator activity"/>
    <property type="evidence" value="ECO:0007669"/>
    <property type="project" value="TreeGrafter"/>
</dbReference>
<dbReference type="GO" id="GO:0000159">
    <property type="term" value="C:protein phosphatase type 2A complex"/>
    <property type="evidence" value="ECO:0007669"/>
    <property type="project" value="TreeGrafter"/>
</dbReference>
<feature type="repeat" description="HEAT" evidence="3">
    <location>
        <begin position="377"/>
        <end position="414"/>
    </location>
</feature>
<evidence type="ECO:0000256" key="2">
    <source>
        <dbReference type="ARBA" id="ARBA00038332"/>
    </source>
</evidence>
<dbReference type="PROSITE" id="PS50077">
    <property type="entry name" value="HEAT_REPEAT"/>
    <property type="match status" value="7"/>
</dbReference>
<dbReference type="InterPro" id="IPR021133">
    <property type="entry name" value="HEAT_type_2"/>
</dbReference>
<feature type="repeat" description="HEAT" evidence="3">
    <location>
        <begin position="416"/>
        <end position="454"/>
    </location>
</feature>
<dbReference type="InterPro" id="IPR055231">
    <property type="entry name" value="2AA_helical"/>
</dbReference>
<name>A0A8K0NQG3_9TREE</name>
<feature type="domain" description="Phosphatase PP2A regulatory subunit A/Splicing factor 3B subunit 1-like HEAT repeat" evidence="4">
    <location>
        <begin position="293"/>
        <end position="369"/>
    </location>
</feature>
<dbReference type="InterPro" id="IPR054573">
    <property type="entry name" value="PP2A/SF3B1-like_HEAT"/>
</dbReference>
<dbReference type="SUPFAM" id="SSF48371">
    <property type="entry name" value="ARM repeat"/>
    <property type="match status" value="1"/>
</dbReference>
<reference evidence="6" key="1">
    <citation type="submission" date="2020-04" db="EMBL/GenBank/DDBJ databases">
        <title>Analysis of mating type loci in Filobasidium floriforme.</title>
        <authorList>
            <person name="Nowrousian M."/>
        </authorList>
    </citation>
    <scope>NUCLEOTIDE SEQUENCE</scope>
    <source>
        <strain evidence="6">CBS 6242</strain>
    </source>
</reference>
<keyword evidence="1" id="KW-0677">Repeat</keyword>
<dbReference type="AlphaFoldDB" id="A0A8K0NQG3"/>
<sequence length="664" mass="73739">MEGVQQYQQPSGGATSSDDALYPIHLLMDELKSDDVHLRLASIRRLSTIALALGPQRTREELIPFLQDQLDDEDEVLLVLAEELGGFAEYVGGKEWAFLILGPLENLAAVEETLVREKASQRADAMSGITPLLSLPHLQAHFLPLLRRLARGDWFTSRTSACALFATAYPLVDEANQEEMRGLFKDLATDDTPMVRRAAAKALGPYAKAFPAHSPLLKSEIIPLYQRLSTDDQDSVRLLTIPDLIAICSQLKDEEIKADLGKHLQDSWTDKSWRVRYMLADHFVELADAVGQDIVREELVKAYTELLTDNEAEVRTAASGQLPGFAQLIDRDVILARILPCIRTLTTDGSQHVRAALAKQISGLAPLLGKQATKEHLLPLFLTLLKDEFSEVRLHLIGKLEMVNDVIGIEELSAALLPAIMQLAEDKQWRVRQAIIEYIPLLAPQLGVQFFDEKLGSLCMTWLGDTVFSIRESATINLKKLTDVFGVDWAKGTILPQIVEMGKHPNYLYRMTTVFSITTIAPSLNTETITEQQILATALRLCNDEIPNIRFNVAKALEVLASVLQNDAAGQEVVQQEIIPALQRLQEDSDADVRYFATRAMERTEGGGDAMIGENFRSTLSAAFHSLTEHNSSHSLMNGRVSTRFCPSPYLRHQVSIEAPTSTS</sequence>
<dbReference type="InterPro" id="IPR051023">
    <property type="entry name" value="PP2A_Regulatory_Subunit_A"/>
</dbReference>
<feature type="repeat" description="HEAT" evidence="3">
    <location>
        <begin position="338"/>
        <end position="376"/>
    </location>
</feature>
<evidence type="ECO:0000313" key="6">
    <source>
        <dbReference type="EMBL" id="KAG7532087.1"/>
    </source>
</evidence>
<evidence type="ECO:0008006" key="8">
    <source>
        <dbReference type="Google" id="ProtNLM"/>
    </source>
</evidence>
<comment type="caution">
    <text evidence="6">The sequence shown here is derived from an EMBL/GenBank/DDBJ whole genome shotgun (WGS) entry which is preliminary data.</text>
</comment>
<protein>
    <recommendedName>
        <fullName evidence="8">Protein phosphatase PP2A regulatory subunit A</fullName>
    </recommendedName>
</protein>
<dbReference type="GO" id="GO:0005829">
    <property type="term" value="C:cytosol"/>
    <property type="evidence" value="ECO:0007669"/>
    <property type="project" value="TreeGrafter"/>
</dbReference>
<dbReference type="Pfam" id="PF22956">
    <property type="entry name" value="VPS15-like_hel"/>
    <property type="match status" value="1"/>
</dbReference>
<feature type="repeat" description="HEAT" evidence="3">
    <location>
        <begin position="494"/>
        <end position="532"/>
    </location>
</feature>
<evidence type="ECO:0000259" key="5">
    <source>
        <dbReference type="Pfam" id="PF22956"/>
    </source>
</evidence>
<dbReference type="EMBL" id="JABELV010000074">
    <property type="protein sequence ID" value="KAG7532087.1"/>
    <property type="molecule type" value="Genomic_DNA"/>
</dbReference>
<dbReference type="Proteomes" id="UP000812966">
    <property type="component" value="Unassembled WGS sequence"/>
</dbReference>
<dbReference type="PANTHER" id="PTHR10648:SF4">
    <property type="entry name" value="PROTEIN PHOSPHATASE 2 (FORMERLY 2A), REGULATORY SUBUNIT A, BETA ISOFORM-RELATED"/>
    <property type="match status" value="1"/>
</dbReference>
<dbReference type="InterPro" id="IPR011989">
    <property type="entry name" value="ARM-like"/>
</dbReference>
<comment type="similarity">
    <text evidence="2">Belongs to the phosphatase 2A regulatory subunit A family.</text>
</comment>
<evidence type="ECO:0000256" key="1">
    <source>
        <dbReference type="ARBA" id="ARBA00022737"/>
    </source>
</evidence>
<dbReference type="Gene3D" id="1.25.10.10">
    <property type="entry name" value="Leucine-rich Repeat Variant"/>
    <property type="match status" value="1"/>
</dbReference>
<feature type="repeat" description="HEAT" evidence="3">
    <location>
        <begin position="299"/>
        <end position="337"/>
    </location>
</feature>
<proteinExistence type="inferred from homology"/>
<keyword evidence="7" id="KW-1185">Reference proteome</keyword>
<dbReference type="PANTHER" id="PTHR10648">
    <property type="entry name" value="SERINE/THREONINE-PROTEIN PHOSPHATASE PP2A 65 KDA REGULATORY SUBUNIT"/>
    <property type="match status" value="1"/>
</dbReference>
<dbReference type="OrthoDB" id="340346at2759"/>
<dbReference type="Pfam" id="PF22646">
    <property type="entry name" value="PPP2R1A-like_HEAT"/>
    <property type="match status" value="1"/>
</dbReference>
<organism evidence="6 7">
    <name type="scientific">Filobasidium floriforme</name>
    <dbReference type="NCBI Taxonomy" id="5210"/>
    <lineage>
        <taxon>Eukaryota</taxon>
        <taxon>Fungi</taxon>
        <taxon>Dikarya</taxon>
        <taxon>Basidiomycota</taxon>
        <taxon>Agaricomycotina</taxon>
        <taxon>Tremellomycetes</taxon>
        <taxon>Filobasidiales</taxon>
        <taxon>Filobasidiaceae</taxon>
        <taxon>Filobasidium</taxon>
    </lineage>
</organism>
<dbReference type="FunFam" id="1.25.10.10:FF:000062">
    <property type="entry name" value="Serine/threonine-protein phosphatase 2A regulatory subunit A alpha isoform"/>
    <property type="match status" value="1"/>
</dbReference>
<feature type="repeat" description="HEAT" evidence="3">
    <location>
        <begin position="221"/>
        <end position="259"/>
    </location>
</feature>
<feature type="domain" description="Phosphatase 2A Regulatory Subunit A helical" evidence="5">
    <location>
        <begin position="374"/>
        <end position="526"/>
    </location>
</feature>
<gene>
    <name evidence="6" type="ORF">FFLO_03829</name>
</gene>
<evidence type="ECO:0000259" key="4">
    <source>
        <dbReference type="Pfam" id="PF22646"/>
    </source>
</evidence>
<dbReference type="InterPro" id="IPR016024">
    <property type="entry name" value="ARM-type_fold"/>
</dbReference>
<evidence type="ECO:0000313" key="7">
    <source>
        <dbReference type="Proteomes" id="UP000812966"/>
    </source>
</evidence>
<dbReference type="GO" id="GO:0005634">
    <property type="term" value="C:nucleus"/>
    <property type="evidence" value="ECO:0007669"/>
    <property type="project" value="UniProtKB-ARBA"/>
</dbReference>